<evidence type="ECO:0000256" key="1">
    <source>
        <dbReference type="ARBA" id="ARBA00022527"/>
    </source>
</evidence>
<proteinExistence type="predicted"/>
<feature type="compositionally biased region" description="Basic residues" evidence="6">
    <location>
        <begin position="143"/>
        <end position="159"/>
    </location>
</feature>
<organism evidence="8">
    <name type="scientific">Theileria annulata</name>
    <dbReference type="NCBI Taxonomy" id="5874"/>
    <lineage>
        <taxon>Eukaryota</taxon>
        <taxon>Sar</taxon>
        <taxon>Alveolata</taxon>
        <taxon>Apicomplexa</taxon>
        <taxon>Aconoidasida</taxon>
        <taxon>Piroplasmida</taxon>
        <taxon>Theileriidae</taxon>
        <taxon>Theileria</taxon>
    </lineage>
</organism>
<dbReference type="Pfam" id="PF00069">
    <property type="entry name" value="Pkinase"/>
    <property type="match status" value="1"/>
</dbReference>
<dbReference type="GO" id="GO:0005524">
    <property type="term" value="F:ATP binding"/>
    <property type="evidence" value="ECO:0007669"/>
    <property type="project" value="UniProtKB-KW"/>
</dbReference>
<dbReference type="SMART" id="SM00220">
    <property type="entry name" value="S_TKc"/>
    <property type="match status" value="1"/>
</dbReference>
<dbReference type="AlphaFoldDB" id="A0A3B0MLC9"/>
<dbReference type="GO" id="GO:0004674">
    <property type="term" value="F:protein serine/threonine kinase activity"/>
    <property type="evidence" value="ECO:0007669"/>
    <property type="project" value="UniProtKB-KW"/>
</dbReference>
<dbReference type="SUPFAM" id="SSF56112">
    <property type="entry name" value="Protein kinase-like (PK-like)"/>
    <property type="match status" value="1"/>
</dbReference>
<dbReference type="EMBL" id="UIVT01000001">
    <property type="protein sequence ID" value="SVP88338.1"/>
    <property type="molecule type" value="Genomic_DNA"/>
</dbReference>
<keyword evidence="2" id="KW-0808">Transferase</keyword>
<protein>
    <submittedName>
        <fullName evidence="8">Serine-threonine protein kinase, putative</fullName>
    </submittedName>
</protein>
<dbReference type="InterPro" id="IPR051175">
    <property type="entry name" value="CLK_kinases"/>
</dbReference>
<sequence>MTHDGDENKMYDNEKFNSDDGYYRKRDSSRINDRRRPSRRRYSSRHMYHSSNYRHKRHKHSRHKSYSSTPSYSRSLTHNTPEHSNSIGRTRSKSSKTDRESYSRSDSDRNHRRYSRSSSVNRRRYRNHNKYRHRDRYRDRDRRYSRRSHRPSRRRKYRRSYTLSYRTKYSHRDKYINRHRYSNRDKYTDRAKSPKDEIIHFKWDKGMNLSEYVVLNKVSDGTFGRVLLCEKAGKQFAVKVVRDVDKYTQSAKIEADILLDIKNSDVNSESHCVILHDNFMYRNRNMCLVFEKLGPSLYEFLEKNDFKGFFISDIQNMAYQLLKGLSFLKKKRLVHTDIKPENILLVCGKDDFIEVPFPRSHTGMMTKRPAMSDIKLIDFGSAIYEDEYHSSIINTRQYRAPEVILGNNLYFSFMFHETRVTICVDIGWSYSSDLWSLGCTLMELYTGHLLFRTHSHMEHLAMMEKTIGKFPQEVISSAKNTQGKNYINRDEPRLDWPEGSKSKSSVHRVEECKTIMELVKPEHRLFGEFIRYILNLDSNKRPTPEEAMQHEFFTLKLPEN</sequence>
<dbReference type="Gene3D" id="1.10.510.10">
    <property type="entry name" value="Transferase(Phosphotransferase) domain 1"/>
    <property type="match status" value="1"/>
</dbReference>
<keyword evidence="1" id="KW-0723">Serine/threonine-protein kinase</keyword>
<evidence type="ECO:0000313" key="9">
    <source>
        <dbReference type="EMBL" id="SVP89507.1"/>
    </source>
</evidence>
<evidence type="ECO:0000256" key="6">
    <source>
        <dbReference type="SAM" id="MobiDB-lite"/>
    </source>
</evidence>
<evidence type="ECO:0000256" key="3">
    <source>
        <dbReference type="ARBA" id="ARBA00022741"/>
    </source>
</evidence>
<reference evidence="8" key="1">
    <citation type="submission" date="2018-07" db="EMBL/GenBank/DDBJ databases">
        <authorList>
            <person name="Quirk P.G."/>
            <person name="Krulwich T.A."/>
        </authorList>
    </citation>
    <scope>NUCLEOTIDE SEQUENCE</scope>
    <source>
        <strain evidence="8">Anand</strain>
    </source>
</reference>
<dbReference type="InterPro" id="IPR011009">
    <property type="entry name" value="Kinase-like_dom_sf"/>
</dbReference>
<feature type="domain" description="Protein kinase" evidence="7">
    <location>
        <begin position="212"/>
        <end position="553"/>
    </location>
</feature>
<feature type="compositionally biased region" description="Basic residues" evidence="6">
    <location>
        <begin position="36"/>
        <end position="65"/>
    </location>
</feature>
<keyword evidence="3" id="KW-0547">Nucleotide-binding</keyword>
<feature type="compositionally biased region" description="Polar residues" evidence="6">
    <location>
        <begin position="76"/>
        <end position="89"/>
    </location>
</feature>
<dbReference type="PANTHER" id="PTHR45646:SF11">
    <property type="entry name" value="SERINE_THREONINE-PROTEIN KINASE DOA"/>
    <property type="match status" value="1"/>
</dbReference>
<dbReference type="GO" id="GO:0005634">
    <property type="term" value="C:nucleus"/>
    <property type="evidence" value="ECO:0007669"/>
    <property type="project" value="TreeGrafter"/>
</dbReference>
<dbReference type="InterPro" id="IPR008271">
    <property type="entry name" value="Ser/Thr_kinase_AS"/>
</dbReference>
<feature type="compositionally biased region" description="Basic and acidic residues" evidence="6">
    <location>
        <begin position="95"/>
        <end position="109"/>
    </location>
</feature>
<keyword evidence="4 8" id="KW-0418">Kinase</keyword>
<dbReference type="InterPro" id="IPR000719">
    <property type="entry name" value="Prot_kinase_dom"/>
</dbReference>
<evidence type="ECO:0000256" key="2">
    <source>
        <dbReference type="ARBA" id="ARBA00022679"/>
    </source>
</evidence>
<dbReference type="PROSITE" id="PS50011">
    <property type="entry name" value="PROTEIN_KINASE_DOM"/>
    <property type="match status" value="1"/>
</dbReference>
<evidence type="ECO:0000256" key="5">
    <source>
        <dbReference type="ARBA" id="ARBA00022840"/>
    </source>
</evidence>
<evidence type="ECO:0000313" key="8">
    <source>
        <dbReference type="EMBL" id="SVP88338.1"/>
    </source>
</evidence>
<dbReference type="PROSITE" id="PS00108">
    <property type="entry name" value="PROTEIN_KINASE_ST"/>
    <property type="match status" value="1"/>
</dbReference>
<feature type="region of interest" description="Disordered" evidence="6">
    <location>
        <begin position="1"/>
        <end position="161"/>
    </location>
</feature>
<gene>
    <name evidence="8" type="ORF">TAT_000020300</name>
    <name evidence="9" type="ORF">TAV_000020200</name>
</gene>
<feature type="compositionally biased region" description="Basic and acidic residues" evidence="6">
    <location>
        <begin position="1"/>
        <end position="35"/>
    </location>
</feature>
<feature type="compositionally biased region" description="Low complexity" evidence="6">
    <location>
        <begin position="66"/>
        <end position="75"/>
    </location>
</feature>
<accession>A0A3B0MLC9</accession>
<keyword evidence="5" id="KW-0067">ATP-binding</keyword>
<dbReference type="EMBL" id="UIVS01000001">
    <property type="protein sequence ID" value="SVP89507.1"/>
    <property type="molecule type" value="Genomic_DNA"/>
</dbReference>
<feature type="compositionally biased region" description="Basic residues" evidence="6">
    <location>
        <begin position="110"/>
        <end position="135"/>
    </location>
</feature>
<dbReference type="VEuPathDB" id="PiroplasmaDB:TA19110"/>
<evidence type="ECO:0000256" key="4">
    <source>
        <dbReference type="ARBA" id="ARBA00022777"/>
    </source>
</evidence>
<dbReference type="CDD" id="cd14134">
    <property type="entry name" value="PKc_CLK"/>
    <property type="match status" value="1"/>
</dbReference>
<name>A0A3B0MLC9_THEAN</name>
<evidence type="ECO:0000259" key="7">
    <source>
        <dbReference type="PROSITE" id="PS50011"/>
    </source>
</evidence>
<dbReference type="Gene3D" id="3.30.200.20">
    <property type="entry name" value="Phosphorylase Kinase, domain 1"/>
    <property type="match status" value="1"/>
</dbReference>
<dbReference type="PANTHER" id="PTHR45646">
    <property type="entry name" value="SERINE/THREONINE-PROTEIN KINASE DOA-RELATED"/>
    <property type="match status" value="1"/>
</dbReference>